<proteinExistence type="predicted"/>
<accession>A0AAX4IPU8</accession>
<protein>
    <submittedName>
        <fullName evidence="1">Uncharacterized protein</fullName>
    </submittedName>
</protein>
<name>A0AAX4IPU8_9PEZI</name>
<keyword evidence="2" id="KW-1185">Reference proteome</keyword>
<organism evidence="1 2">
    <name type="scientific">Colletotrichum destructivum</name>
    <dbReference type="NCBI Taxonomy" id="34406"/>
    <lineage>
        <taxon>Eukaryota</taxon>
        <taxon>Fungi</taxon>
        <taxon>Dikarya</taxon>
        <taxon>Ascomycota</taxon>
        <taxon>Pezizomycotina</taxon>
        <taxon>Sordariomycetes</taxon>
        <taxon>Hypocreomycetidae</taxon>
        <taxon>Glomerellales</taxon>
        <taxon>Glomerellaceae</taxon>
        <taxon>Colletotrichum</taxon>
        <taxon>Colletotrichum destructivum species complex</taxon>
    </lineage>
</organism>
<dbReference type="EMBL" id="CP137310">
    <property type="protein sequence ID" value="WQF85445.1"/>
    <property type="molecule type" value="Genomic_DNA"/>
</dbReference>
<dbReference type="GeneID" id="87946961"/>
<gene>
    <name evidence="1" type="ORF">CDEST_10459</name>
</gene>
<dbReference type="RefSeq" id="XP_062782668.1">
    <property type="nucleotide sequence ID" value="XM_062926617.1"/>
</dbReference>
<evidence type="ECO:0000313" key="1">
    <source>
        <dbReference type="EMBL" id="WQF85445.1"/>
    </source>
</evidence>
<dbReference type="AlphaFoldDB" id="A0AAX4IPU8"/>
<evidence type="ECO:0000313" key="2">
    <source>
        <dbReference type="Proteomes" id="UP001322277"/>
    </source>
</evidence>
<dbReference type="Proteomes" id="UP001322277">
    <property type="component" value="Chromosome 6"/>
</dbReference>
<reference evidence="2" key="1">
    <citation type="journal article" date="2023" name="bioRxiv">
        <title>Complete genome of the Medicago anthracnose fungus, Colletotrichum destructivum, reveals a mini-chromosome-like region within a core chromosome.</title>
        <authorList>
            <person name="Lapalu N."/>
            <person name="Simon A."/>
            <person name="Lu A."/>
            <person name="Plaumann P.-L."/>
            <person name="Amselem J."/>
            <person name="Pigne S."/>
            <person name="Auger A."/>
            <person name="Koch C."/>
            <person name="Dallery J.-F."/>
            <person name="O'Connell R.J."/>
        </authorList>
    </citation>
    <scope>NUCLEOTIDE SEQUENCE [LARGE SCALE GENOMIC DNA]</scope>
    <source>
        <strain evidence="2">CBS 520.97</strain>
    </source>
</reference>
<dbReference type="KEGG" id="cdet:87946961"/>
<sequence length="124" mass="14070">MGFCVAWIMDGFGEPMLPPLSGLLLNSVCSVSAVSDHLSLLLSLSLALYIYVWIHRRKLGEEADGVLVSKRNPTGTKSCSMTKKQWTGGASRNYELRNKPRLAPRQRRIRFTLRRKRAEMPMFT</sequence>